<reference evidence="1 2" key="1">
    <citation type="journal article" date="2011" name="Science">
        <title>The ecoresponsive genome of Daphnia pulex.</title>
        <authorList>
            <person name="Colbourne J.K."/>
            <person name="Pfrender M.E."/>
            <person name="Gilbert D."/>
            <person name="Thomas W.K."/>
            <person name="Tucker A."/>
            <person name="Oakley T.H."/>
            <person name="Tokishita S."/>
            <person name="Aerts A."/>
            <person name="Arnold G.J."/>
            <person name="Basu M.K."/>
            <person name="Bauer D.J."/>
            <person name="Caceres C.E."/>
            <person name="Carmel L."/>
            <person name="Casola C."/>
            <person name="Choi J.H."/>
            <person name="Detter J.C."/>
            <person name="Dong Q."/>
            <person name="Dusheyko S."/>
            <person name="Eads B.D."/>
            <person name="Frohlich T."/>
            <person name="Geiler-Samerotte K.A."/>
            <person name="Gerlach D."/>
            <person name="Hatcher P."/>
            <person name="Jogdeo S."/>
            <person name="Krijgsveld J."/>
            <person name="Kriventseva E.V."/>
            <person name="Kultz D."/>
            <person name="Laforsch C."/>
            <person name="Lindquist E."/>
            <person name="Lopez J."/>
            <person name="Manak J.R."/>
            <person name="Muller J."/>
            <person name="Pangilinan J."/>
            <person name="Patwardhan R.P."/>
            <person name="Pitluck S."/>
            <person name="Pritham E.J."/>
            <person name="Rechtsteiner A."/>
            <person name="Rho M."/>
            <person name="Rogozin I.B."/>
            <person name="Sakarya O."/>
            <person name="Salamov A."/>
            <person name="Schaack S."/>
            <person name="Shapiro H."/>
            <person name="Shiga Y."/>
            <person name="Skalitzky C."/>
            <person name="Smith Z."/>
            <person name="Souvorov A."/>
            <person name="Sung W."/>
            <person name="Tang Z."/>
            <person name="Tsuchiya D."/>
            <person name="Tu H."/>
            <person name="Vos H."/>
            <person name="Wang M."/>
            <person name="Wolf Y.I."/>
            <person name="Yamagata H."/>
            <person name="Yamada T."/>
            <person name="Ye Y."/>
            <person name="Shaw J.R."/>
            <person name="Andrews J."/>
            <person name="Crease T.J."/>
            <person name="Tang H."/>
            <person name="Lucas S.M."/>
            <person name="Robertson H.M."/>
            <person name="Bork P."/>
            <person name="Koonin E.V."/>
            <person name="Zdobnov E.M."/>
            <person name="Grigoriev I.V."/>
            <person name="Lynch M."/>
            <person name="Boore J.L."/>
        </authorList>
    </citation>
    <scope>NUCLEOTIDE SEQUENCE [LARGE SCALE GENOMIC DNA]</scope>
</reference>
<keyword evidence="2" id="KW-1185">Reference proteome</keyword>
<dbReference type="EMBL" id="GL732548">
    <property type="protein sequence ID" value="EFX80132.1"/>
    <property type="molecule type" value="Genomic_DNA"/>
</dbReference>
<gene>
    <name evidence="1" type="ORF">DAPPUDRAFT_318748</name>
</gene>
<accession>E9GJL6</accession>
<organism evidence="1 2">
    <name type="scientific">Daphnia pulex</name>
    <name type="common">Water flea</name>
    <dbReference type="NCBI Taxonomy" id="6669"/>
    <lineage>
        <taxon>Eukaryota</taxon>
        <taxon>Metazoa</taxon>
        <taxon>Ecdysozoa</taxon>
        <taxon>Arthropoda</taxon>
        <taxon>Crustacea</taxon>
        <taxon>Branchiopoda</taxon>
        <taxon>Diplostraca</taxon>
        <taxon>Cladocera</taxon>
        <taxon>Anomopoda</taxon>
        <taxon>Daphniidae</taxon>
        <taxon>Daphnia</taxon>
    </lineage>
</organism>
<dbReference type="PhylomeDB" id="E9GJL6"/>
<dbReference type="Proteomes" id="UP000000305">
    <property type="component" value="Unassembled WGS sequence"/>
</dbReference>
<sequence>MVLYDLFNFITGQVRSAAIVLSFETDQGYETTYSVQGDPFVARYHTVDNFVDNNKREAATIYLNHLIDLGVVIMNGLMITTGPNFQQYVQRLDLGRWGHYNVHNARCSVENHLGRGNFLFLETGGPGRFHCTLQYPRYGQDKTCVTKVEGRKKDARNLAFMEFAQQLFAARKIPAALARH</sequence>
<dbReference type="HOGENOM" id="CLU_1504947_0_0_1"/>
<dbReference type="InParanoid" id="E9GJL6"/>
<evidence type="ECO:0000313" key="1">
    <source>
        <dbReference type="EMBL" id="EFX80132.1"/>
    </source>
</evidence>
<proteinExistence type="predicted"/>
<dbReference type="OrthoDB" id="10356556at2759"/>
<dbReference type="AlphaFoldDB" id="E9GJL6"/>
<name>E9GJL6_DAPPU</name>
<protein>
    <submittedName>
        <fullName evidence="1">Uncharacterized protein</fullName>
    </submittedName>
</protein>
<dbReference type="KEGG" id="dpx:DAPPUDRAFT_318748"/>
<evidence type="ECO:0000313" key="2">
    <source>
        <dbReference type="Proteomes" id="UP000000305"/>
    </source>
</evidence>